<gene>
    <name evidence="1" type="ORF">B4V94_09785</name>
</gene>
<dbReference type="EMBL" id="AAMIRF010000009">
    <property type="protein sequence ID" value="EDH7455742.1"/>
    <property type="molecule type" value="Genomic_DNA"/>
</dbReference>
<name>A0A635J5C2_SALDZ</name>
<proteinExistence type="predicted"/>
<evidence type="ECO:0000313" key="1">
    <source>
        <dbReference type="EMBL" id="EDH7455742.1"/>
    </source>
</evidence>
<dbReference type="AlphaFoldDB" id="A0A635J5C2"/>
<accession>A0A635J5C2</accession>
<organism evidence="1">
    <name type="scientific">Salmonella diarizonae</name>
    <dbReference type="NCBI Taxonomy" id="59204"/>
    <lineage>
        <taxon>Bacteria</taxon>
        <taxon>Pseudomonadati</taxon>
        <taxon>Pseudomonadota</taxon>
        <taxon>Gammaproteobacteria</taxon>
        <taxon>Enterobacterales</taxon>
        <taxon>Enterobacteriaceae</taxon>
        <taxon>Salmonella</taxon>
    </lineage>
</organism>
<comment type="caution">
    <text evidence="1">The sequence shown here is derived from an EMBL/GenBank/DDBJ whole genome shotgun (WGS) entry which is preliminary data.</text>
</comment>
<sequence length="72" mass="8222">MATLIFWRGEGNAGATWYELRREMQKEQALRSDSGLEGKDCRWGGVHRNNMCLSQGQLHAISINGSERWLTI</sequence>
<protein>
    <submittedName>
        <fullName evidence="1">Uncharacterized protein</fullName>
    </submittedName>
</protein>
<reference evidence="1" key="1">
    <citation type="submission" date="2018-07" db="EMBL/GenBank/DDBJ databases">
        <authorList>
            <consortium name="PulseNet: The National Subtyping Network for Foodborne Disease Surveillance"/>
            <person name="Tarr C.L."/>
            <person name="Trees E."/>
            <person name="Katz L.S."/>
            <person name="Carleton-Romer H.A."/>
            <person name="Stroika S."/>
            <person name="Kucerova Z."/>
            <person name="Roache K.F."/>
            <person name="Sabol A.L."/>
            <person name="Besser J."/>
            <person name="Gerner-Smidt P."/>
        </authorList>
    </citation>
    <scope>NUCLEOTIDE SEQUENCE</scope>
    <source>
        <strain evidence="1">PNUSAS008615</strain>
    </source>
</reference>